<reference evidence="7" key="1">
    <citation type="journal article" date="2019" name="Int. J. Syst. Evol. Microbiol.">
        <title>The Global Catalogue of Microorganisms (GCM) 10K type strain sequencing project: providing services to taxonomists for standard genome sequencing and annotation.</title>
        <authorList>
            <consortium name="The Broad Institute Genomics Platform"/>
            <consortium name="The Broad Institute Genome Sequencing Center for Infectious Disease"/>
            <person name="Wu L."/>
            <person name="Ma J."/>
        </authorList>
    </citation>
    <scope>NUCLEOTIDE SEQUENCE [LARGE SCALE GENOMIC DNA]</scope>
    <source>
        <strain evidence="7">CCUG 62982</strain>
    </source>
</reference>
<protein>
    <recommendedName>
        <fullName evidence="3">Regulatory protein RecX</fullName>
    </recommendedName>
</protein>
<comment type="caution">
    <text evidence="6">The sequence shown here is derived from an EMBL/GenBank/DDBJ whole genome shotgun (WGS) entry which is preliminary data.</text>
</comment>
<evidence type="ECO:0000313" key="7">
    <source>
        <dbReference type="Proteomes" id="UP001596977"/>
    </source>
</evidence>
<evidence type="ECO:0000256" key="4">
    <source>
        <dbReference type="ARBA" id="ARBA00022490"/>
    </source>
</evidence>
<feature type="domain" description="RecX second three-helical" evidence="5">
    <location>
        <begin position="51"/>
        <end position="88"/>
    </location>
</feature>
<comment type="subcellular location">
    <subcellularLocation>
        <location evidence="1">Cytoplasm</location>
    </subcellularLocation>
</comment>
<accession>A0ABW3H509</accession>
<evidence type="ECO:0000313" key="6">
    <source>
        <dbReference type="EMBL" id="MFD0945745.1"/>
    </source>
</evidence>
<keyword evidence="4" id="KW-0963">Cytoplasm</keyword>
<evidence type="ECO:0000256" key="1">
    <source>
        <dbReference type="ARBA" id="ARBA00004496"/>
    </source>
</evidence>
<organism evidence="6 7">
    <name type="scientific">Sphingomonas canadensis</name>
    <dbReference type="NCBI Taxonomy" id="1219257"/>
    <lineage>
        <taxon>Bacteria</taxon>
        <taxon>Pseudomonadati</taxon>
        <taxon>Pseudomonadota</taxon>
        <taxon>Alphaproteobacteria</taxon>
        <taxon>Sphingomonadales</taxon>
        <taxon>Sphingomonadaceae</taxon>
        <taxon>Sphingomonas</taxon>
    </lineage>
</organism>
<evidence type="ECO:0000256" key="3">
    <source>
        <dbReference type="ARBA" id="ARBA00018111"/>
    </source>
</evidence>
<dbReference type="RefSeq" id="WP_319951605.1">
    <property type="nucleotide sequence ID" value="NZ_JAPDRA010000002.1"/>
</dbReference>
<dbReference type="Pfam" id="PF02631">
    <property type="entry name" value="RecX_HTH2"/>
    <property type="match status" value="1"/>
</dbReference>
<dbReference type="InterPro" id="IPR036388">
    <property type="entry name" value="WH-like_DNA-bd_sf"/>
</dbReference>
<comment type="similarity">
    <text evidence="2">Belongs to the RecX family.</text>
</comment>
<evidence type="ECO:0000259" key="5">
    <source>
        <dbReference type="Pfam" id="PF02631"/>
    </source>
</evidence>
<dbReference type="InterPro" id="IPR053924">
    <property type="entry name" value="RecX_HTH_2nd"/>
</dbReference>
<sequence length="160" mass="17426">MALRYVERYATTRARLAGYLTRKLRERGWEGEAPADPAGVAERCAELGYVDDRAFAEARAASMGRRGLGARRVSQALRFAGIEEEDAAVVAPMVEADSRASALAFARRRRIGPFAREGGDPRMREKQVAAMVRAGHAPALARAIARMEPGEDPEALLDSN</sequence>
<name>A0ABW3H509_9SPHN</name>
<dbReference type="Gene3D" id="1.10.10.10">
    <property type="entry name" value="Winged helix-like DNA-binding domain superfamily/Winged helix DNA-binding domain"/>
    <property type="match status" value="1"/>
</dbReference>
<dbReference type="EMBL" id="JBHTJG010000002">
    <property type="protein sequence ID" value="MFD0945745.1"/>
    <property type="molecule type" value="Genomic_DNA"/>
</dbReference>
<dbReference type="Proteomes" id="UP001596977">
    <property type="component" value="Unassembled WGS sequence"/>
</dbReference>
<proteinExistence type="inferred from homology"/>
<keyword evidence="7" id="KW-1185">Reference proteome</keyword>
<gene>
    <name evidence="6" type="ORF">ACFQ1E_05285</name>
</gene>
<evidence type="ECO:0000256" key="2">
    <source>
        <dbReference type="ARBA" id="ARBA00009695"/>
    </source>
</evidence>